<sequence length="454" mass="50269">MSEQTKLNDIANQETGVNFRSPSVLTRAEQLPSGWDVAGANSITKIKTGHTPSTDTDEYWNGNIPWIAIHDLSGLDTVEIDETEDNITEEGLANSGAKLIPEGALALCRTGSIGESAILNREMATDQSTVTFECYPDLSNPYFLMYIFQWCQPELERLGIGSTHPSIQLDFFPDLQFLTPPLSEQRKIATVLYTVDQAIEKTQKAINSLSNIKLGVKQDIFATGLSNEQDTKETRIGEVSSSWEIRSASEVCDEITVGIVSGATEHYVNSDDGVPFVRSKNVREHGIDDSSLRYISKRFNEQNSKSILNEGDVLTVRTGVNLGESCVVNEEYAGGNCFSLIISRPGNKILSKYLQYYINSKKAIGFIDAWKAGGGQNNFNIGSMRRLPIPIPPIEIQEKVVEILDNVNEEIEKEQEIAERLSRIKRGLMQDLSSGKVRTTDTNIEVPDEIAQHG</sequence>
<dbReference type="SUPFAM" id="SSF116734">
    <property type="entry name" value="DNA methylase specificity domain"/>
    <property type="match status" value="2"/>
</dbReference>
<dbReference type="InterPro" id="IPR044946">
    <property type="entry name" value="Restrct_endonuc_typeI_TRD_sf"/>
</dbReference>
<gene>
    <name evidence="6" type="primary">rmeS1</name>
    <name evidence="6" type="ordered locus">Hqrw_2619</name>
</gene>
<feature type="domain" description="Type I restriction modification DNA specificity" evidence="5">
    <location>
        <begin position="242"/>
        <end position="418"/>
    </location>
</feature>
<proteinExistence type="inferred from homology"/>
<evidence type="ECO:0000259" key="5">
    <source>
        <dbReference type="Pfam" id="PF01420"/>
    </source>
</evidence>
<keyword evidence="2" id="KW-0680">Restriction system</keyword>
<evidence type="ECO:0000313" key="7">
    <source>
        <dbReference type="Proteomes" id="UP000007954"/>
    </source>
</evidence>
<dbReference type="HOGENOM" id="CLU_021095_2_3_2"/>
<dbReference type="GO" id="GO:0009307">
    <property type="term" value="P:DNA restriction-modification system"/>
    <property type="evidence" value="ECO:0007669"/>
    <property type="project" value="UniProtKB-KW"/>
</dbReference>
<feature type="domain" description="Type I restriction modification DNA specificity" evidence="5">
    <location>
        <begin position="32"/>
        <end position="205"/>
    </location>
</feature>
<evidence type="ECO:0000256" key="3">
    <source>
        <dbReference type="ARBA" id="ARBA00023125"/>
    </source>
</evidence>
<evidence type="ECO:0000256" key="1">
    <source>
        <dbReference type="ARBA" id="ARBA00010923"/>
    </source>
</evidence>
<dbReference type="InterPro" id="IPR052021">
    <property type="entry name" value="Type-I_RS_S_subunit"/>
</dbReference>
<protein>
    <submittedName>
        <fullName evidence="6">Type I site-specific deoxyribonuclease subunit RmeS</fullName>
        <ecNumber evidence="6">3.1.21.3</ecNumber>
    </submittedName>
</protein>
<dbReference type="GeneID" id="12447344"/>
<dbReference type="KEGG" id="hwc:Hqrw_2619"/>
<dbReference type="EC" id="3.1.21.3" evidence="6"/>
<dbReference type="RefSeq" id="WP_014556072.1">
    <property type="nucleotide sequence ID" value="NC_017459.1"/>
</dbReference>
<evidence type="ECO:0000313" key="6">
    <source>
        <dbReference type="EMBL" id="CCC40455.1"/>
    </source>
</evidence>
<organism evidence="6 7">
    <name type="scientific">Haloquadratum walsbyi (strain DSM 16854 / JCM 12705 / C23)</name>
    <dbReference type="NCBI Taxonomy" id="768065"/>
    <lineage>
        <taxon>Archaea</taxon>
        <taxon>Methanobacteriati</taxon>
        <taxon>Methanobacteriota</taxon>
        <taxon>Stenosarchaea group</taxon>
        <taxon>Halobacteria</taxon>
        <taxon>Halobacteriales</taxon>
        <taxon>Haloferacaceae</taxon>
        <taxon>Haloquadratum</taxon>
    </lineage>
</organism>
<dbReference type="OrthoDB" id="307595at2157"/>
<dbReference type="REBASE" id="36627">
    <property type="entry name" value="S1.HwaC23ORF2621P"/>
</dbReference>
<name>G0LL15_HALWC</name>
<comment type="similarity">
    <text evidence="1">Belongs to the type-I restriction system S methylase family.</text>
</comment>
<keyword evidence="3" id="KW-0238">DNA-binding</keyword>
<dbReference type="GO" id="GO:0003677">
    <property type="term" value="F:DNA binding"/>
    <property type="evidence" value="ECO:0007669"/>
    <property type="project" value="UniProtKB-KW"/>
</dbReference>
<dbReference type="Pfam" id="PF01420">
    <property type="entry name" value="Methylase_S"/>
    <property type="match status" value="2"/>
</dbReference>
<keyword evidence="4" id="KW-0175">Coiled coil</keyword>
<dbReference type="PANTHER" id="PTHR30408:SF12">
    <property type="entry name" value="TYPE I RESTRICTION ENZYME MJAVIII SPECIFICITY SUBUNIT"/>
    <property type="match status" value="1"/>
</dbReference>
<dbReference type="Gene3D" id="3.90.220.20">
    <property type="entry name" value="DNA methylase specificity domains"/>
    <property type="match status" value="2"/>
</dbReference>
<accession>G0LL15</accession>
<keyword evidence="6" id="KW-0378">Hydrolase</keyword>
<dbReference type="AlphaFoldDB" id="G0LL15"/>
<reference evidence="6 7" key="1">
    <citation type="journal article" date="2011" name="PLoS ONE">
        <title>Haloquadratum walsbyi: limited diversity in a global pond.</title>
        <authorList>
            <person name="Dyall-Smith M."/>
            <person name="Pfeiffer F."/>
            <person name="Klee K."/>
            <person name="Palm P."/>
            <person name="Gross K."/>
            <person name="Schuster S.C."/>
            <person name="Rampp M."/>
            <person name="Oesterhelt D."/>
        </authorList>
    </citation>
    <scope>NUCLEOTIDE SEQUENCE [LARGE SCALE GENOMIC DNA]</scope>
    <source>
        <strain evidence="7">DSM 16854 / JCM 12705 / C23</strain>
    </source>
</reference>
<evidence type="ECO:0000256" key="2">
    <source>
        <dbReference type="ARBA" id="ARBA00022747"/>
    </source>
</evidence>
<dbReference type="PANTHER" id="PTHR30408">
    <property type="entry name" value="TYPE-1 RESTRICTION ENZYME ECOKI SPECIFICITY PROTEIN"/>
    <property type="match status" value="1"/>
</dbReference>
<evidence type="ECO:0000256" key="4">
    <source>
        <dbReference type="SAM" id="Coils"/>
    </source>
</evidence>
<feature type="coiled-coil region" evidence="4">
    <location>
        <begin position="394"/>
        <end position="424"/>
    </location>
</feature>
<dbReference type="EMBL" id="FR746099">
    <property type="protein sequence ID" value="CCC40455.1"/>
    <property type="molecule type" value="Genomic_DNA"/>
</dbReference>
<dbReference type="InterPro" id="IPR000055">
    <property type="entry name" value="Restrct_endonuc_typeI_TRD"/>
</dbReference>
<dbReference type="Proteomes" id="UP000007954">
    <property type="component" value="Chromosome"/>
</dbReference>
<dbReference type="GO" id="GO:0009035">
    <property type="term" value="F:type I site-specific deoxyribonuclease activity"/>
    <property type="evidence" value="ECO:0007669"/>
    <property type="project" value="UniProtKB-EC"/>
</dbReference>
<dbReference type="Gene3D" id="1.10.287.1120">
    <property type="entry name" value="Bipartite methylase S protein"/>
    <property type="match status" value="1"/>
</dbReference>